<name>A0A1J5PZA4_9ZZZZ</name>
<sequence length="538" mass="60065">MHVDQTQLVGALHFGHIDEAHAFTLGAQFLAGHVVETQHDILRRHDDRLAVGGRQHVVGCQHQGARFHLRFQRQRYVDGHLVAVKVGVERGANQRMQLDGLAFDQCRLERLDAQSVQGRRTVEQHRMLADHVLEDVPDFWTFLFYLLLGSLDGGCQAQHFQLVENERLEQFQRHLLGQTALMQLELRTNHDHRAAGIVDALAQQILTETTALALDHVGQRLQRTLVGAGHGLAAAAVVQQRIHGFLQHALFVAHDDFRGLQFQQALEAVVAVDDATIQIVQVGSRKTAAVERHQRTQFRRQHRQHFQDHPLWLDAGLLECFQHLEALGNFLDLGFGTGFGQFATQFIHHGVEVHGTQQFTYALGAHDGVEFVAVFFHLGQIVVFGQQLAARERRHARVDHDVGLEVQHPLDVAQCNVQHHAQAARQRLQEPDVRNRGCQFDVAHAFAPHLGQGHFDAALLADHAAMLETLVLAAQALVVLGGPEDLGAEQAIPLRLEGAVIDGFRLLHFAVRPGTDLLGGSQRNLDCVEFFFLGNLLE</sequence>
<evidence type="ECO:0008006" key="2">
    <source>
        <dbReference type="Google" id="ProtNLM"/>
    </source>
</evidence>
<dbReference type="AlphaFoldDB" id="A0A1J5PZA4"/>
<proteinExistence type="predicted"/>
<evidence type="ECO:0000313" key="1">
    <source>
        <dbReference type="EMBL" id="OIQ76801.1"/>
    </source>
</evidence>
<protein>
    <recommendedName>
        <fullName evidence="2">NAD-specific glutamate dehydrogenase</fullName>
    </recommendedName>
</protein>
<dbReference type="EMBL" id="MLJW01001769">
    <property type="protein sequence ID" value="OIQ76801.1"/>
    <property type="molecule type" value="Genomic_DNA"/>
</dbReference>
<reference evidence="1" key="1">
    <citation type="submission" date="2016-10" db="EMBL/GenBank/DDBJ databases">
        <title>Sequence of Gallionella enrichment culture.</title>
        <authorList>
            <person name="Poehlein A."/>
            <person name="Muehling M."/>
            <person name="Daniel R."/>
        </authorList>
    </citation>
    <scope>NUCLEOTIDE SEQUENCE</scope>
</reference>
<gene>
    <name evidence="1" type="ORF">GALL_415130</name>
</gene>
<accession>A0A1J5PZA4</accession>
<organism evidence="1">
    <name type="scientific">mine drainage metagenome</name>
    <dbReference type="NCBI Taxonomy" id="410659"/>
    <lineage>
        <taxon>unclassified sequences</taxon>
        <taxon>metagenomes</taxon>
        <taxon>ecological metagenomes</taxon>
    </lineage>
</organism>
<comment type="caution">
    <text evidence="1">The sequence shown here is derived from an EMBL/GenBank/DDBJ whole genome shotgun (WGS) entry which is preliminary data.</text>
</comment>